<dbReference type="AlphaFoldDB" id="A0A857GN64"/>
<accession>A0A857GN64</accession>
<dbReference type="Proteomes" id="UP000463949">
    <property type="component" value="Chromosome"/>
</dbReference>
<evidence type="ECO:0000313" key="3">
    <source>
        <dbReference type="Proteomes" id="UP000463949"/>
    </source>
</evidence>
<evidence type="ECO:0000313" key="2">
    <source>
        <dbReference type="EMBL" id="QHD49956.1"/>
    </source>
</evidence>
<dbReference type="OrthoDB" id="6173643at2"/>
<feature type="coiled-coil region" evidence="1">
    <location>
        <begin position="67"/>
        <end position="94"/>
    </location>
</feature>
<keyword evidence="1" id="KW-0175">Coiled coil</keyword>
<dbReference type="RefSeq" id="WP_159342271.1">
    <property type="nucleotide sequence ID" value="NZ_CP024621.1"/>
</dbReference>
<sequence length="120" mass="13794">MKYQKVQKQLDEREKLRKFRELDDAFAQALRQLDDPESDFDIPTGPPVRSLASLEADDQEAHEKAQEAHFAERLRALMNEYDQSEQEVRALIETLLAYGLWTKDRLPVVANDPLAVAINA</sequence>
<dbReference type="KEGG" id="hmd:CTT34_09785"/>
<name>A0A857GN64_9GAMM</name>
<dbReference type="EMBL" id="CP024621">
    <property type="protein sequence ID" value="QHD49956.1"/>
    <property type="molecule type" value="Genomic_DNA"/>
</dbReference>
<reference evidence="2 3" key="1">
    <citation type="submission" date="2017-10" db="EMBL/GenBank/DDBJ databases">
        <title>Coral associated bacteria.</title>
        <authorList>
            <person name="Wang X."/>
        </authorList>
    </citation>
    <scope>NUCLEOTIDE SEQUENCE [LARGE SCALE GENOMIC DNA]</scope>
    <source>
        <strain evidence="2 3">SCSIO 43005</strain>
    </source>
</reference>
<organism evidence="2 3">
    <name type="scientific">Vreelandella aquamarina</name>
    <dbReference type="NCBI Taxonomy" id="77097"/>
    <lineage>
        <taxon>Bacteria</taxon>
        <taxon>Pseudomonadati</taxon>
        <taxon>Pseudomonadota</taxon>
        <taxon>Gammaproteobacteria</taxon>
        <taxon>Oceanospirillales</taxon>
        <taxon>Halomonadaceae</taxon>
        <taxon>Vreelandella</taxon>
    </lineage>
</organism>
<evidence type="ECO:0000256" key="1">
    <source>
        <dbReference type="SAM" id="Coils"/>
    </source>
</evidence>
<protein>
    <submittedName>
        <fullName evidence="2">Uncharacterized protein</fullName>
    </submittedName>
</protein>
<gene>
    <name evidence="2" type="ORF">CTT34_09785</name>
</gene>
<proteinExistence type="predicted"/>